<feature type="compositionally biased region" description="Polar residues" evidence="1">
    <location>
        <begin position="1"/>
        <end position="29"/>
    </location>
</feature>
<dbReference type="EMBL" id="PDXD01000005">
    <property type="protein sequence ID" value="RYN79733.1"/>
    <property type="molecule type" value="Genomic_DNA"/>
</dbReference>
<dbReference type="VEuPathDB" id="FungiDB:CC77DRAFT_434776"/>
<evidence type="ECO:0000259" key="2">
    <source>
        <dbReference type="SMART" id="SM00382"/>
    </source>
</evidence>
<dbReference type="PANTHER" id="PTHR46411:SF4">
    <property type="entry name" value="AAA+ ATPASE DOMAIN-CONTAINING PROTEIN"/>
    <property type="match status" value="1"/>
</dbReference>
<comment type="caution">
    <text evidence="3">The sequence shown here is derived from an EMBL/GenBank/DDBJ whole genome shotgun (WGS) entry which is preliminary data.</text>
</comment>
<organism evidence="3 4">
    <name type="scientific">Alternaria alternata</name>
    <name type="common">Alternaria rot fungus</name>
    <name type="synonym">Torula alternata</name>
    <dbReference type="NCBI Taxonomy" id="5599"/>
    <lineage>
        <taxon>Eukaryota</taxon>
        <taxon>Fungi</taxon>
        <taxon>Dikarya</taxon>
        <taxon>Ascomycota</taxon>
        <taxon>Pezizomycotina</taxon>
        <taxon>Dothideomycetes</taxon>
        <taxon>Pleosporomycetidae</taxon>
        <taxon>Pleosporales</taxon>
        <taxon>Pleosporineae</taxon>
        <taxon>Pleosporaceae</taxon>
        <taxon>Alternaria</taxon>
        <taxon>Alternaria sect. Alternaria</taxon>
        <taxon>Alternaria alternata complex</taxon>
    </lineage>
</organism>
<feature type="domain" description="AAA+ ATPase" evidence="2">
    <location>
        <begin position="570"/>
        <end position="696"/>
    </location>
</feature>
<dbReference type="Pfam" id="PF00004">
    <property type="entry name" value="AAA"/>
    <property type="match status" value="1"/>
</dbReference>
<protein>
    <recommendedName>
        <fullName evidence="2">AAA+ ATPase domain-containing protein</fullName>
    </recommendedName>
</protein>
<feature type="compositionally biased region" description="Polar residues" evidence="1">
    <location>
        <begin position="36"/>
        <end position="51"/>
    </location>
</feature>
<dbReference type="GO" id="GO:0016887">
    <property type="term" value="F:ATP hydrolysis activity"/>
    <property type="evidence" value="ECO:0007669"/>
    <property type="project" value="InterPro"/>
</dbReference>
<evidence type="ECO:0000313" key="4">
    <source>
        <dbReference type="Proteomes" id="UP000291422"/>
    </source>
</evidence>
<dbReference type="Pfam" id="PF22942">
    <property type="entry name" value="DUF7025"/>
    <property type="match status" value="1"/>
</dbReference>
<dbReference type="AlphaFoldDB" id="A0A4Q4NMK2"/>
<evidence type="ECO:0000256" key="1">
    <source>
        <dbReference type="SAM" id="MobiDB-lite"/>
    </source>
</evidence>
<accession>A0A4Q4NMK2</accession>
<dbReference type="GO" id="GO:0005524">
    <property type="term" value="F:ATP binding"/>
    <property type="evidence" value="ECO:0007669"/>
    <property type="project" value="InterPro"/>
</dbReference>
<proteinExistence type="predicted"/>
<dbReference type="InterPro" id="IPR027417">
    <property type="entry name" value="P-loop_NTPase"/>
</dbReference>
<dbReference type="InterPro" id="IPR003959">
    <property type="entry name" value="ATPase_AAA_core"/>
</dbReference>
<dbReference type="Proteomes" id="UP000291422">
    <property type="component" value="Unassembled WGS sequence"/>
</dbReference>
<dbReference type="InterPro" id="IPR054289">
    <property type="entry name" value="DUF7025"/>
</dbReference>
<dbReference type="Gene3D" id="3.40.50.300">
    <property type="entry name" value="P-loop containing nucleotide triphosphate hydrolases"/>
    <property type="match status" value="1"/>
</dbReference>
<evidence type="ECO:0000313" key="3">
    <source>
        <dbReference type="EMBL" id="RYN79733.1"/>
    </source>
</evidence>
<reference evidence="4" key="1">
    <citation type="journal article" date="2019" name="bioRxiv">
        <title>Genomics, evolutionary history and diagnostics of the Alternaria alternata species group including apple and Asian pear pathotypes.</title>
        <authorList>
            <person name="Armitage A.D."/>
            <person name="Cockerton H.M."/>
            <person name="Sreenivasaprasad S."/>
            <person name="Woodhall J.W."/>
            <person name="Lane C.R."/>
            <person name="Harrison R.J."/>
            <person name="Clarkson J.P."/>
        </authorList>
    </citation>
    <scope>NUCLEOTIDE SEQUENCE [LARGE SCALE GENOMIC DNA]</scope>
    <source>
        <strain evidence="4">FERA 1177</strain>
    </source>
</reference>
<feature type="region of interest" description="Disordered" evidence="1">
    <location>
        <begin position="1"/>
        <end position="57"/>
    </location>
</feature>
<gene>
    <name evidence="3" type="ORF">AA0117_g3485</name>
</gene>
<dbReference type="SMART" id="SM00382">
    <property type="entry name" value="AAA"/>
    <property type="match status" value="1"/>
</dbReference>
<sequence length="807" mass="91950">MPSDTAQETSGSTETSMTDSALGTGNTDQNAEHASRNSTSSAPEANRTSRSLDPVPDPELLRSAVALFRYTREISAHQARILAAEAQIAAESSRPTGGFVTPKPPTVLRTVYRQPVKGLMTHPTYDRGLEEHEYDEYRDSASGSAIELKKDVRVIPPKSLSGVRSINGTQDIIDHIVSERMIIRSPALIRTIKSVVSYWPSSAYYDNQTRLELNRPYRSICVYRAEFQNALESDKAEYKRIPPSEKSSKDAKELAKSIEELEMLLVEVDKVQKDPVAEEKRRNMGDEGRQIPPKATFDMLWMLYKPGEEVYVQTEDFEGLCRIRLLVWDRGRALSTDADDPYASVELNLWYLDHDGTGLNRRFHCLKIERFQGEHEILELPAYPIKYMPPGSGTSFKLTERGKKYCHWISKGFSHCWYDGLISRHKSTPYTKHMHIAYCGKVVIDPEYYHREKGRVEGVKWLAASASTSPANRRSDAFTKLDPSNSKTLQSPDLPLLPQWIRGFMIGTRGVRDWAWFNVDCLKDYTFKHDLINTVAFSNNNDLNHIKAATKSYQHTPEMFKPDLIAEKGEGRIILLHGSPGLGKTYTAECIAEWSSRPLLRLTCAELGMDPATLEANLNRHFRRAERWDAIVLIDEADVFLERRMEQRSLDSIAVVAVFLRALEYYSGIMFLTTNRIQSFDQAALDRMMLIIRYKSPGKDVRCRIRENCIKKMNEMKRFDLNADAKTAFSTIDEDEYAWSGREITSVLKHASLLAEYDSNNAQSVKIDKTHVDMAIEKIKDTYVYFKEVKNPKGSDKKTRLQKAGQD</sequence>
<dbReference type="PANTHER" id="PTHR46411">
    <property type="entry name" value="FAMILY ATPASE, PUTATIVE-RELATED"/>
    <property type="match status" value="1"/>
</dbReference>
<dbReference type="CDD" id="cd19481">
    <property type="entry name" value="RecA-like_protease"/>
    <property type="match status" value="1"/>
</dbReference>
<dbReference type="SUPFAM" id="SSF52540">
    <property type="entry name" value="P-loop containing nucleoside triphosphate hydrolases"/>
    <property type="match status" value="1"/>
</dbReference>
<dbReference type="InterPro" id="IPR003593">
    <property type="entry name" value="AAA+_ATPase"/>
</dbReference>
<name>A0A4Q4NMK2_ALTAL</name>